<evidence type="ECO:0000313" key="2">
    <source>
        <dbReference type="Proteomes" id="UP000077202"/>
    </source>
</evidence>
<dbReference type="AlphaFoldDB" id="A0A176VC44"/>
<gene>
    <name evidence="1" type="ORF">AXG93_163s1100</name>
</gene>
<organism evidence="1 2">
    <name type="scientific">Marchantia polymorpha subsp. ruderalis</name>
    <dbReference type="NCBI Taxonomy" id="1480154"/>
    <lineage>
        <taxon>Eukaryota</taxon>
        <taxon>Viridiplantae</taxon>
        <taxon>Streptophyta</taxon>
        <taxon>Embryophyta</taxon>
        <taxon>Marchantiophyta</taxon>
        <taxon>Marchantiopsida</taxon>
        <taxon>Marchantiidae</taxon>
        <taxon>Marchantiales</taxon>
        <taxon>Marchantiaceae</taxon>
        <taxon>Marchantia</taxon>
    </lineage>
</organism>
<dbReference type="Proteomes" id="UP000077202">
    <property type="component" value="Unassembled WGS sequence"/>
</dbReference>
<comment type="caution">
    <text evidence="1">The sequence shown here is derived from an EMBL/GenBank/DDBJ whole genome shotgun (WGS) entry which is preliminary data.</text>
</comment>
<dbReference type="EMBL" id="LVLJ01004053">
    <property type="protein sequence ID" value="OAE18479.1"/>
    <property type="molecule type" value="Genomic_DNA"/>
</dbReference>
<protein>
    <submittedName>
        <fullName evidence="1">Uncharacterized protein</fullName>
    </submittedName>
</protein>
<keyword evidence="2" id="KW-1185">Reference proteome</keyword>
<proteinExistence type="predicted"/>
<evidence type="ECO:0000313" key="1">
    <source>
        <dbReference type="EMBL" id="OAE18479.1"/>
    </source>
</evidence>
<sequence length="111" mass="12035">METAESSAKVSKFLAQGSDVNGERKEASALRCSQEKWEPRLTPRASIFWVPRKCKTEDLHRQKSGDGKTIHGLSSGHKIVAWGGRTGAGPQSDESSSAKADWVAAKVLLRA</sequence>
<reference evidence="1" key="1">
    <citation type="submission" date="2016-03" db="EMBL/GenBank/DDBJ databases">
        <title>Mechanisms controlling the formation of the plant cell surface in tip-growing cells are functionally conserved among land plants.</title>
        <authorList>
            <person name="Honkanen S."/>
            <person name="Jones V.A."/>
            <person name="Morieri G."/>
            <person name="Champion C."/>
            <person name="Hetherington A.J."/>
            <person name="Kelly S."/>
            <person name="Saint-Marcoux D."/>
            <person name="Proust H."/>
            <person name="Prescott H."/>
            <person name="Dolan L."/>
        </authorList>
    </citation>
    <scope>NUCLEOTIDE SEQUENCE [LARGE SCALE GENOMIC DNA]</scope>
    <source>
        <tissue evidence="1">Whole gametophyte</tissue>
    </source>
</reference>
<name>A0A176VC44_MARPO</name>
<accession>A0A176VC44</accession>